<feature type="transmembrane region" description="Helical" evidence="1">
    <location>
        <begin position="21"/>
        <end position="50"/>
    </location>
</feature>
<organism evidence="3 4">
    <name type="scientific">Nocardioides piscis</name>
    <dbReference type="NCBI Taxonomy" id="2714938"/>
    <lineage>
        <taxon>Bacteria</taxon>
        <taxon>Bacillati</taxon>
        <taxon>Actinomycetota</taxon>
        <taxon>Actinomycetes</taxon>
        <taxon>Propionibacteriales</taxon>
        <taxon>Nocardioidaceae</taxon>
        <taxon>Nocardioides</taxon>
    </lineage>
</organism>
<keyword evidence="1" id="KW-0472">Membrane</keyword>
<dbReference type="AlphaFoldDB" id="A0A6G7YJW4"/>
<accession>A0A6G7YJW4</accession>
<feature type="transmembrane region" description="Helical" evidence="1">
    <location>
        <begin position="271"/>
        <end position="292"/>
    </location>
</feature>
<keyword evidence="1" id="KW-1133">Transmembrane helix</keyword>
<feature type="transmembrane region" description="Helical" evidence="1">
    <location>
        <begin position="70"/>
        <end position="93"/>
    </location>
</feature>
<feature type="transmembrane region" description="Helical" evidence="1">
    <location>
        <begin position="113"/>
        <end position="135"/>
    </location>
</feature>
<keyword evidence="3" id="KW-0378">Hydrolase</keyword>
<feature type="transmembrane region" description="Helical" evidence="1">
    <location>
        <begin position="221"/>
        <end position="241"/>
    </location>
</feature>
<dbReference type="GO" id="GO:0080120">
    <property type="term" value="P:CAAX-box protein maturation"/>
    <property type="evidence" value="ECO:0007669"/>
    <property type="project" value="UniProtKB-ARBA"/>
</dbReference>
<name>A0A6G7YJW4_9ACTN</name>
<dbReference type="GO" id="GO:0004175">
    <property type="term" value="F:endopeptidase activity"/>
    <property type="evidence" value="ECO:0007669"/>
    <property type="project" value="UniProtKB-ARBA"/>
</dbReference>
<dbReference type="Proteomes" id="UP000502035">
    <property type="component" value="Chromosome"/>
</dbReference>
<dbReference type="KEGG" id="npi:G7071_17825"/>
<dbReference type="InterPro" id="IPR052710">
    <property type="entry name" value="CAAX_protease"/>
</dbReference>
<protein>
    <submittedName>
        <fullName evidence="3">CPBP family intramembrane metalloprotease</fullName>
    </submittedName>
</protein>
<evidence type="ECO:0000313" key="3">
    <source>
        <dbReference type="EMBL" id="QIK77016.1"/>
    </source>
</evidence>
<dbReference type="EMBL" id="CP049866">
    <property type="protein sequence ID" value="QIK77016.1"/>
    <property type="molecule type" value="Genomic_DNA"/>
</dbReference>
<feature type="domain" description="CAAX prenyl protease 2/Lysostaphin resistance protein A-like" evidence="2">
    <location>
        <begin position="158"/>
        <end position="249"/>
    </location>
</feature>
<evidence type="ECO:0000259" key="2">
    <source>
        <dbReference type="Pfam" id="PF02517"/>
    </source>
</evidence>
<dbReference type="Pfam" id="PF02517">
    <property type="entry name" value="Rce1-like"/>
    <property type="match status" value="1"/>
</dbReference>
<gene>
    <name evidence="3" type="ORF">G7071_17825</name>
</gene>
<reference evidence="3 4" key="1">
    <citation type="submission" date="2020-03" db="EMBL/GenBank/DDBJ databases">
        <title>Nocardioides sp. nov., isolated from fish.</title>
        <authorList>
            <person name="Hyun D.-W."/>
            <person name="Bae J.-W."/>
        </authorList>
    </citation>
    <scope>NUCLEOTIDE SEQUENCE [LARGE SCALE GENOMIC DNA]</scope>
    <source>
        <strain evidence="3 4">HDW12A</strain>
    </source>
</reference>
<sequence>MDEPLGYHQLQRLGRPGPWRPILGVPLLVIGVFVLAPLTALVPVAAWLVATGEPVREGLRSVTDLDDVRPLGLAYVNIVLATAIPIAILLNVLLHRLHPRWLLSVAGRVRWRFLLACLGVSVVALIATVMVSSFVPQPDTGSELSGRLNDFTTTTRDFLLVVLILTPLQAAGEEFAFRGYLMQAMGGLAAARIVAVVLSALLFAVAHGIGQDLPIFVDRLAFGLVAGALVILTGGLEAAIAMHVLNNFLAFGLALAFSDMTSALTPTGGTWWSLPGTLTQSLVYLVLATWLARRMGLATTVSPSVLERPRGHV</sequence>
<keyword evidence="3" id="KW-0645">Protease</keyword>
<dbReference type="RefSeq" id="WP_166320699.1">
    <property type="nucleotide sequence ID" value="NZ_CP049866.1"/>
</dbReference>
<evidence type="ECO:0000256" key="1">
    <source>
        <dbReference type="SAM" id="Phobius"/>
    </source>
</evidence>
<dbReference type="PANTHER" id="PTHR36435">
    <property type="entry name" value="SLR1288 PROTEIN"/>
    <property type="match status" value="1"/>
</dbReference>
<proteinExistence type="predicted"/>
<keyword evidence="3" id="KW-0482">Metalloprotease</keyword>
<dbReference type="GO" id="GO:0006508">
    <property type="term" value="P:proteolysis"/>
    <property type="evidence" value="ECO:0007669"/>
    <property type="project" value="UniProtKB-KW"/>
</dbReference>
<keyword evidence="4" id="KW-1185">Reference proteome</keyword>
<dbReference type="InterPro" id="IPR003675">
    <property type="entry name" value="Rce1/LyrA-like_dom"/>
</dbReference>
<feature type="transmembrane region" description="Helical" evidence="1">
    <location>
        <begin position="189"/>
        <end position="209"/>
    </location>
</feature>
<keyword evidence="1" id="KW-0812">Transmembrane</keyword>
<dbReference type="PANTHER" id="PTHR36435:SF1">
    <property type="entry name" value="CAAX AMINO TERMINAL PROTEASE FAMILY PROTEIN"/>
    <property type="match status" value="1"/>
</dbReference>
<evidence type="ECO:0000313" key="4">
    <source>
        <dbReference type="Proteomes" id="UP000502035"/>
    </source>
</evidence>
<dbReference type="GO" id="GO:0008237">
    <property type="term" value="F:metallopeptidase activity"/>
    <property type="evidence" value="ECO:0007669"/>
    <property type="project" value="UniProtKB-KW"/>
</dbReference>